<organism evidence="1 2">
    <name type="scientific">Shimazuella alba</name>
    <dbReference type="NCBI Taxonomy" id="2690964"/>
    <lineage>
        <taxon>Bacteria</taxon>
        <taxon>Bacillati</taxon>
        <taxon>Bacillota</taxon>
        <taxon>Bacilli</taxon>
        <taxon>Bacillales</taxon>
        <taxon>Thermoactinomycetaceae</taxon>
        <taxon>Shimazuella</taxon>
    </lineage>
</organism>
<dbReference type="SUPFAM" id="SSF46785">
    <property type="entry name" value="Winged helix' DNA-binding domain"/>
    <property type="match status" value="1"/>
</dbReference>
<dbReference type="InterPro" id="IPR036388">
    <property type="entry name" value="WH-like_DNA-bd_sf"/>
</dbReference>
<dbReference type="PANTHER" id="PTHR33221">
    <property type="entry name" value="WINGED HELIX-TURN-HELIX TRANSCRIPTIONAL REGULATOR, RRF2 FAMILY"/>
    <property type="match status" value="1"/>
</dbReference>
<evidence type="ECO:0000313" key="2">
    <source>
        <dbReference type="Proteomes" id="UP000430692"/>
    </source>
</evidence>
<name>A0A6I4VM95_9BACL</name>
<accession>A0A6I4VM95</accession>
<keyword evidence="2" id="KW-1185">Reference proteome</keyword>
<evidence type="ECO:0000313" key="1">
    <source>
        <dbReference type="EMBL" id="MXQ52557.1"/>
    </source>
</evidence>
<dbReference type="EMBL" id="WUUL01000001">
    <property type="protein sequence ID" value="MXQ52557.1"/>
    <property type="molecule type" value="Genomic_DNA"/>
</dbReference>
<dbReference type="InterPro" id="IPR000944">
    <property type="entry name" value="Tscrpt_reg_Rrf2"/>
</dbReference>
<dbReference type="RefSeq" id="WP_160799566.1">
    <property type="nucleotide sequence ID" value="NZ_WUUL01000001.1"/>
</dbReference>
<dbReference type="PROSITE" id="PS51197">
    <property type="entry name" value="HTH_RRF2_2"/>
    <property type="match status" value="1"/>
</dbReference>
<comment type="caution">
    <text evidence="1">The sequence shown here is derived from an EMBL/GenBank/DDBJ whole genome shotgun (WGS) entry which is preliminary data.</text>
</comment>
<gene>
    <name evidence="1" type="ORF">GSM42_02070</name>
</gene>
<reference evidence="1 2" key="1">
    <citation type="submission" date="2019-12" db="EMBL/GenBank/DDBJ databases">
        <title>Whole-genome analyses of novel actinobacteria.</title>
        <authorList>
            <person name="Sahin N."/>
            <person name="Saygin H."/>
        </authorList>
    </citation>
    <scope>NUCLEOTIDE SEQUENCE [LARGE SCALE GENOMIC DNA]</scope>
    <source>
        <strain evidence="1 2">KC615</strain>
    </source>
</reference>
<sequence length="145" mass="16080">MNNTHFTIALHILVRIALVAEKNKVITSKEIATSVNTNPVFIRRILSSLEKSNLVVVQYGTGSGWKLAQTPDNITLSDVYQAIKQKPIFDLHHSIPNQNCPIGKGIQPVLKYYYSDVEKALHSKLAKTTVADLLGETLSSQELHS</sequence>
<dbReference type="Pfam" id="PF02082">
    <property type="entry name" value="Rrf2"/>
    <property type="match status" value="1"/>
</dbReference>
<dbReference type="GO" id="GO:0005829">
    <property type="term" value="C:cytosol"/>
    <property type="evidence" value="ECO:0007669"/>
    <property type="project" value="TreeGrafter"/>
</dbReference>
<dbReference type="PANTHER" id="PTHR33221:SF15">
    <property type="entry name" value="HTH-TYPE TRANSCRIPTIONAL REGULATOR YWGB-RELATED"/>
    <property type="match status" value="1"/>
</dbReference>
<dbReference type="AlphaFoldDB" id="A0A6I4VM95"/>
<protein>
    <submittedName>
        <fullName evidence="1">Transcriptional regulator</fullName>
    </submittedName>
</protein>
<dbReference type="InterPro" id="IPR036390">
    <property type="entry name" value="WH_DNA-bd_sf"/>
</dbReference>
<dbReference type="Gene3D" id="1.10.10.10">
    <property type="entry name" value="Winged helix-like DNA-binding domain superfamily/Winged helix DNA-binding domain"/>
    <property type="match status" value="1"/>
</dbReference>
<dbReference type="GO" id="GO:0003700">
    <property type="term" value="F:DNA-binding transcription factor activity"/>
    <property type="evidence" value="ECO:0007669"/>
    <property type="project" value="TreeGrafter"/>
</dbReference>
<proteinExistence type="predicted"/>
<dbReference type="Proteomes" id="UP000430692">
    <property type="component" value="Unassembled WGS sequence"/>
</dbReference>